<evidence type="ECO:0000313" key="2">
    <source>
        <dbReference type="Proteomes" id="UP000198406"/>
    </source>
</evidence>
<keyword evidence="2" id="KW-1185">Reference proteome</keyword>
<dbReference type="InParanoid" id="A0A1Z5KC74"/>
<protein>
    <submittedName>
        <fullName evidence="1">Uncharacterized protein</fullName>
    </submittedName>
</protein>
<accession>A0A1Z5KC74</accession>
<proteinExistence type="predicted"/>
<comment type="caution">
    <text evidence="1">The sequence shown here is derived from an EMBL/GenBank/DDBJ whole genome shotgun (WGS) entry which is preliminary data.</text>
</comment>
<gene>
    <name evidence="1" type="ORF">FisN_20Hh106</name>
</gene>
<sequence length="208" mass="24168">MFQANRLEGLGAPVHVERPNLEDIDPTLESCCQREIETNRKGNALMATLSKHDVVAARERQRRNLITSEDCRCCFDPNQDGGEYWALIQLKQQLPKVDEVVKDETEEVNKEDEEEDEFDYLLEDSELPDDEWRRAQLEWNMLQNEIRRFHGYGSVRQMHPSRVLGAALRAPVCVLHLFDADSPTSASLDLYFERTLAPKTMVYRHLLH</sequence>
<dbReference type="OrthoDB" id="45518at2759"/>
<dbReference type="EMBL" id="BDSP01000204">
    <property type="protein sequence ID" value="GAX23900.1"/>
    <property type="molecule type" value="Genomic_DNA"/>
</dbReference>
<reference evidence="1 2" key="1">
    <citation type="journal article" date="2015" name="Plant Cell">
        <title>Oil accumulation by the oleaginous diatom Fistulifera solaris as revealed by the genome and transcriptome.</title>
        <authorList>
            <person name="Tanaka T."/>
            <person name="Maeda Y."/>
            <person name="Veluchamy A."/>
            <person name="Tanaka M."/>
            <person name="Abida H."/>
            <person name="Marechal E."/>
            <person name="Bowler C."/>
            <person name="Muto M."/>
            <person name="Sunaga Y."/>
            <person name="Tanaka M."/>
            <person name="Yoshino T."/>
            <person name="Taniguchi T."/>
            <person name="Fukuda Y."/>
            <person name="Nemoto M."/>
            <person name="Matsumoto M."/>
            <person name="Wong P.S."/>
            <person name="Aburatani S."/>
            <person name="Fujibuchi W."/>
        </authorList>
    </citation>
    <scope>NUCLEOTIDE SEQUENCE [LARGE SCALE GENOMIC DNA]</scope>
    <source>
        <strain evidence="1 2">JPCC DA0580</strain>
    </source>
</reference>
<dbReference type="AlphaFoldDB" id="A0A1Z5KC74"/>
<name>A0A1Z5KC74_FISSO</name>
<evidence type="ECO:0000313" key="1">
    <source>
        <dbReference type="EMBL" id="GAX23900.1"/>
    </source>
</evidence>
<dbReference type="Proteomes" id="UP000198406">
    <property type="component" value="Unassembled WGS sequence"/>
</dbReference>
<organism evidence="1 2">
    <name type="scientific">Fistulifera solaris</name>
    <name type="common">Oleaginous diatom</name>
    <dbReference type="NCBI Taxonomy" id="1519565"/>
    <lineage>
        <taxon>Eukaryota</taxon>
        <taxon>Sar</taxon>
        <taxon>Stramenopiles</taxon>
        <taxon>Ochrophyta</taxon>
        <taxon>Bacillariophyta</taxon>
        <taxon>Bacillariophyceae</taxon>
        <taxon>Bacillariophycidae</taxon>
        <taxon>Naviculales</taxon>
        <taxon>Naviculaceae</taxon>
        <taxon>Fistulifera</taxon>
    </lineage>
</organism>